<dbReference type="InterPro" id="IPR009057">
    <property type="entry name" value="Homeodomain-like_sf"/>
</dbReference>
<reference evidence="5 6" key="1">
    <citation type="submission" date="2019-03" db="EMBL/GenBank/DDBJ databases">
        <title>Genomic Encyclopedia of Type Strains, Phase IV (KMG-IV): sequencing the most valuable type-strain genomes for metagenomic binning, comparative biology and taxonomic classification.</title>
        <authorList>
            <person name="Goeker M."/>
        </authorList>
    </citation>
    <scope>NUCLEOTIDE SEQUENCE [LARGE SCALE GENOMIC DNA]</scope>
    <source>
        <strain evidence="5 6">DSM 103792</strain>
    </source>
</reference>
<proteinExistence type="predicted"/>
<protein>
    <submittedName>
        <fullName evidence="5">TetR family transcriptional regulator</fullName>
    </submittedName>
</protein>
<evidence type="ECO:0000259" key="4">
    <source>
        <dbReference type="PROSITE" id="PS50977"/>
    </source>
</evidence>
<dbReference type="AlphaFoldDB" id="A0A4V3D7B4"/>
<name>A0A4V3D7B4_9GAMM</name>
<dbReference type="PROSITE" id="PS50977">
    <property type="entry name" value="HTH_TETR_2"/>
    <property type="match status" value="1"/>
</dbReference>
<organism evidence="5 6">
    <name type="scientific">Permianibacter aggregans</name>
    <dbReference type="NCBI Taxonomy" id="1510150"/>
    <lineage>
        <taxon>Bacteria</taxon>
        <taxon>Pseudomonadati</taxon>
        <taxon>Pseudomonadota</taxon>
        <taxon>Gammaproteobacteria</taxon>
        <taxon>Pseudomonadales</taxon>
        <taxon>Pseudomonadaceae</taxon>
        <taxon>Permianibacter</taxon>
    </lineage>
</organism>
<keyword evidence="1 2" id="KW-0238">DNA-binding</keyword>
<evidence type="ECO:0000313" key="5">
    <source>
        <dbReference type="EMBL" id="TDQ47157.1"/>
    </source>
</evidence>
<dbReference type="RefSeq" id="WP_133591384.1">
    <property type="nucleotide sequence ID" value="NZ_CP037953.1"/>
</dbReference>
<keyword evidence="6" id="KW-1185">Reference proteome</keyword>
<feature type="DNA-binding region" description="H-T-H motif" evidence="2">
    <location>
        <begin position="43"/>
        <end position="62"/>
    </location>
</feature>
<evidence type="ECO:0000256" key="3">
    <source>
        <dbReference type="SAM" id="MobiDB-lite"/>
    </source>
</evidence>
<evidence type="ECO:0000256" key="1">
    <source>
        <dbReference type="ARBA" id="ARBA00023125"/>
    </source>
</evidence>
<accession>A0A4V3D7B4</accession>
<dbReference type="Proteomes" id="UP000295375">
    <property type="component" value="Unassembled WGS sequence"/>
</dbReference>
<dbReference type="OrthoDB" id="8982136at2"/>
<feature type="domain" description="HTH tetR-type" evidence="4">
    <location>
        <begin position="20"/>
        <end position="80"/>
    </location>
</feature>
<evidence type="ECO:0000313" key="6">
    <source>
        <dbReference type="Proteomes" id="UP000295375"/>
    </source>
</evidence>
<dbReference type="Gene3D" id="1.10.357.10">
    <property type="entry name" value="Tetracycline Repressor, domain 2"/>
    <property type="match status" value="1"/>
</dbReference>
<dbReference type="EMBL" id="SNYM01000011">
    <property type="protein sequence ID" value="TDQ47157.1"/>
    <property type="molecule type" value="Genomic_DNA"/>
</dbReference>
<gene>
    <name evidence="5" type="ORF">EV696_11185</name>
</gene>
<dbReference type="Pfam" id="PF17940">
    <property type="entry name" value="TetR_C_31"/>
    <property type="match status" value="1"/>
</dbReference>
<dbReference type="InterPro" id="IPR001647">
    <property type="entry name" value="HTH_TetR"/>
</dbReference>
<sequence>MSEARPPRPRGRQPKRVDGKARREQILAATLRIIARDGVRAVRHRAVAKESGVPLSATTYYFKDILELISEAFYDFAEKGAQETGHMTQAVAAALARFSDGSQSLNDRELLRNTVLITLLNHIDQQVKNRERRLIENSFRLEALHHEAIRDAQTKSQASTLKPAKALLEMIGSPSPEADAELVYSTVLYLEYQRILAGDTPASKEHCVVVLRRLLSVLI</sequence>
<dbReference type="InterPro" id="IPR041583">
    <property type="entry name" value="TetR_C_31"/>
</dbReference>
<feature type="region of interest" description="Disordered" evidence="3">
    <location>
        <begin position="1"/>
        <end position="21"/>
    </location>
</feature>
<dbReference type="GO" id="GO:0003677">
    <property type="term" value="F:DNA binding"/>
    <property type="evidence" value="ECO:0007669"/>
    <property type="project" value="UniProtKB-UniRule"/>
</dbReference>
<evidence type="ECO:0000256" key="2">
    <source>
        <dbReference type="PROSITE-ProRule" id="PRU00335"/>
    </source>
</evidence>
<dbReference type="SUPFAM" id="SSF46689">
    <property type="entry name" value="Homeodomain-like"/>
    <property type="match status" value="1"/>
</dbReference>
<comment type="caution">
    <text evidence="5">The sequence shown here is derived from an EMBL/GenBank/DDBJ whole genome shotgun (WGS) entry which is preliminary data.</text>
</comment>